<dbReference type="Pfam" id="PF05157">
    <property type="entry name" value="MshEN"/>
    <property type="match status" value="1"/>
</dbReference>
<keyword evidence="3" id="KW-0067">ATP-binding</keyword>
<dbReference type="CDD" id="cd01129">
    <property type="entry name" value="PulE-GspE-like"/>
    <property type="match status" value="1"/>
</dbReference>
<dbReference type="GO" id="GO:0016887">
    <property type="term" value="F:ATP hydrolysis activity"/>
    <property type="evidence" value="ECO:0007669"/>
    <property type="project" value="TreeGrafter"/>
</dbReference>
<dbReference type="PROSITE" id="PS00662">
    <property type="entry name" value="T2SP_E"/>
    <property type="match status" value="1"/>
</dbReference>
<accession>A0A847CZ78</accession>
<dbReference type="GO" id="GO:0005524">
    <property type="term" value="F:ATP binding"/>
    <property type="evidence" value="ECO:0007669"/>
    <property type="project" value="UniProtKB-KW"/>
</dbReference>
<dbReference type="EMBL" id="JAAZBX010000007">
    <property type="protein sequence ID" value="NLD25467.1"/>
    <property type="molecule type" value="Genomic_DNA"/>
</dbReference>
<dbReference type="GO" id="GO:0005886">
    <property type="term" value="C:plasma membrane"/>
    <property type="evidence" value="ECO:0007669"/>
    <property type="project" value="TreeGrafter"/>
</dbReference>
<evidence type="ECO:0000313" key="6">
    <source>
        <dbReference type="Proteomes" id="UP000545876"/>
    </source>
</evidence>
<evidence type="ECO:0000313" key="5">
    <source>
        <dbReference type="EMBL" id="NLD25467.1"/>
    </source>
</evidence>
<dbReference type="PANTHER" id="PTHR30258:SF1">
    <property type="entry name" value="PROTEIN TRANSPORT PROTEIN HOFB HOMOLOG"/>
    <property type="match status" value="1"/>
</dbReference>
<dbReference type="InterPro" id="IPR027417">
    <property type="entry name" value="P-loop_NTPase"/>
</dbReference>
<dbReference type="AlphaFoldDB" id="A0A847CZ78"/>
<dbReference type="SUPFAM" id="SSF52540">
    <property type="entry name" value="P-loop containing nucleoside triphosphate hydrolases"/>
    <property type="match status" value="1"/>
</dbReference>
<evidence type="ECO:0000256" key="2">
    <source>
        <dbReference type="ARBA" id="ARBA00022741"/>
    </source>
</evidence>
<name>A0A847CZ78_9BACT</name>
<evidence type="ECO:0000259" key="4">
    <source>
        <dbReference type="PROSITE" id="PS00662"/>
    </source>
</evidence>
<sequence length="610" mass="66691">MAAQTSILKYLQENNLVNDETVRKVLLERSRTNKTEEAIIKDLNVVSDLDLTKAKSAIFGIPFVDLSTISVPESIIAEIPIDNLAKYRAVPFERIGNVVKIAMEDPFDIQATQALLSRYPQGTRMEVYISPKEGIGLILDRRVGDLMSSQVTEALEDVGVPVTEITEDESGSAMGGLNSADLASAPIARIVNSIMQYAVKSKTSDIHIEALEEKVRVRFRINGVMTERLVLPKSLGPAVVSRVKILSNLKIDEKRIPQDGRFQVKMGKNKVDIRVSIMPMIYGEKVVMRLLESDTENIALEDTGLRGHAFKVFTDALSVTNGIVLVTGPTGSGKTRTLACSLMRVNDPKVNIISLENPVEIRIPGVTQVQINDDVGLTFANGLRSVLRQDPDIVMVGEIRDGETAQLAVQASLTGHLVLSTLHTNSAAAAIPRLMDMGIEPYLLASTIRAVAAQRLPRKVCKHCIEAYPVSPEVLRNISETIKGIKDFDLISYLNRVVASKNSLKDTEGAKEPIVMKAPDVGPDGTPQIYLYKGKGCDHCGGTGYSGRIGIFEVLDISEKISRMILQTVTDSDIRDVGVEQGMITMVQDGYLKALEGITTIEEVLRVSKE</sequence>
<gene>
    <name evidence="5" type="ORF">GX656_02400</name>
</gene>
<dbReference type="Gene3D" id="3.30.450.90">
    <property type="match status" value="1"/>
</dbReference>
<dbReference type="Proteomes" id="UP000545876">
    <property type="component" value="Unassembled WGS sequence"/>
</dbReference>
<dbReference type="InterPro" id="IPR007831">
    <property type="entry name" value="T2SS_GspE_N"/>
</dbReference>
<evidence type="ECO:0000256" key="3">
    <source>
        <dbReference type="ARBA" id="ARBA00022840"/>
    </source>
</evidence>
<dbReference type="Pfam" id="PF00437">
    <property type="entry name" value="T2SSE"/>
    <property type="match status" value="1"/>
</dbReference>
<dbReference type="Gene3D" id="3.30.300.160">
    <property type="entry name" value="Type II secretion system, protein E, N-terminal domain"/>
    <property type="match status" value="1"/>
</dbReference>
<organism evidence="5 6">
    <name type="scientific">Candidatus Dojkabacteria bacterium</name>
    <dbReference type="NCBI Taxonomy" id="2099670"/>
    <lineage>
        <taxon>Bacteria</taxon>
        <taxon>Candidatus Dojkabacteria</taxon>
    </lineage>
</organism>
<comment type="caution">
    <text evidence="5">The sequence shown here is derived from an EMBL/GenBank/DDBJ whole genome shotgun (WGS) entry which is preliminary data.</text>
</comment>
<dbReference type="InterPro" id="IPR037257">
    <property type="entry name" value="T2SS_E_N_sf"/>
</dbReference>
<evidence type="ECO:0000256" key="1">
    <source>
        <dbReference type="ARBA" id="ARBA00006611"/>
    </source>
</evidence>
<reference evidence="5 6" key="1">
    <citation type="journal article" date="2020" name="Biotechnol. Biofuels">
        <title>New insights from the biogas microbiome by comprehensive genome-resolved metagenomics of nearly 1600 species originating from multiple anaerobic digesters.</title>
        <authorList>
            <person name="Campanaro S."/>
            <person name="Treu L."/>
            <person name="Rodriguez-R L.M."/>
            <person name="Kovalovszki A."/>
            <person name="Ziels R.M."/>
            <person name="Maus I."/>
            <person name="Zhu X."/>
            <person name="Kougias P.G."/>
            <person name="Basile A."/>
            <person name="Luo G."/>
            <person name="Schluter A."/>
            <person name="Konstantinidis K.T."/>
            <person name="Angelidaki I."/>
        </authorList>
    </citation>
    <scope>NUCLEOTIDE SEQUENCE [LARGE SCALE GENOMIC DNA]</scope>
    <source>
        <strain evidence="5">AS06rmzACSIP_65</strain>
    </source>
</reference>
<feature type="domain" description="Bacterial type II secretion system protein E" evidence="4">
    <location>
        <begin position="387"/>
        <end position="401"/>
    </location>
</feature>
<comment type="similarity">
    <text evidence="1">Belongs to the GSP E family.</text>
</comment>
<dbReference type="Gene3D" id="3.40.50.300">
    <property type="entry name" value="P-loop containing nucleotide triphosphate hydrolases"/>
    <property type="match status" value="1"/>
</dbReference>
<dbReference type="SUPFAM" id="SSF160246">
    <property type="entry name" value="EspE N-terminal domain-like"/>
    <property type="match status" value="1"/>
</dbReference>
<dbReference type="PANTHER" id="PTHR30258">
    <property type="entry name" value="TYPE II SECRETION SYSTEM PROTEIN GSPE-RELATED"/>
    <property type="match status" value="1"/>
</dbReference>
<dbReference type="InterPro" id="IPR001482">
    <property type="entry name" value="T2SS/T4SS_dom"/>
</dbReference>
<protein>
    <submittedName>
        <fullName evidence="5">Type II/IV secretion system protein</fullName>
    </submittedName>
</protein>
<keyword evidence="2" id="KW-0547">Nucleotide-binding</keyword>
<proteinExistence type="inferred from homology"/>